<gene>
    <name evidence="2" type="ordered locus">Ththe16_1807</name>
</gene>
<dbReference type="AlphaFoldDB" id="F6DF73"/>
<evidence type="ECO:0000259" key="1">
    <source>
        <dbReference type="Pfam" id="PF03458"/>
    </source>
</evidence>
<evidence type="ECO:0000313" key="3">
    <source>
        <dbReference type="Proteomes" id="UP000009233"/>
    </source>
</evidence>
<feature type="domain" description="Glycine transporter" evidence="1">
    <location>
        <begin position="5"/>
        <end position="31"/>
    </location>
</feature>
<protein>
    <recommendedName>
        <fullName evidence="1">Glycine transporter domain-containing protein</fullName>
    </recommendedName>
</protein>
<dbReference type="Pfam" id="PF03458">
    <property type="entry name" value="Gly_transporter"/>
    <property type="match status" value="1"/>
</dbReference>
<proteinExistence type="predicted"/>
<dbReference type="PATRIC" id="fig|762633.3.peg.1797"/>
<evidence type="ECO:0000313" key="2">
    <source>
        <dbReference type="EMBL" id="AEG34202.1"/>
    </source>
</evidence>
<dbReference type="Proteomes" id="UP000009233">
    <property type="component" value="Chromosome"/>
</dbReference>
<sequence length="47" mass="5202">MVEALVWLGTLVFAVTGALKGVEKGFDLVKYRLFGRRLGLRLPTPRG</sequence>
<name>F6DF73_THETG</name>
<accession>F6DF73</accession>
<organism evidence="2 3">
    <name type="scientific">Thermus thermophilus (strain SG0.5JP17-16)</name>
    <dbReference type="NCBI Taxonomy" id="762633"/>
    <lineage>
        <taxon>Bacteria</taxon>
        <taxon>Thermotogati</taxon>
        <taxon>Deinococcota</taxon>
        <taxon>Deinococci</taxon>
        <taxon>Thermales</taxon>
        <taxon>Thermaceae</taxon>
        <taxon>Thermus</taxon>
    </lineage>
</organism>
<dbReference type="InterPro" id="IPR005115">
    <property type="entry name" value="Gly_transporter"/>
</dbReference>
<dbReference type="KEGG" id="tts:Ththe16_1807"/>
<dbReference type="EMBL" id="CP002777">
    <property type="protein sequence ID" value="AEG34202.1"/>
    <property type="molecule type" value="Genomic_DNA"/>
</dbReference>
<reference evidence="2" key="1">
    <citation type="submission" date="2011-05" db="EMBL/GenBank/DDBJ databases">
        <title>Complete sequence of chromosome of Thermus thermophilus SG0.5JP17-16.</title>
        <authorList>
            <consortium name="US DOE Joint Genome Institute"/>
            <person name="Lucas S."/>
            <person name="Han J."/>
            <person name="Lapidus A."/>
            <person name="Cheng J.-F."/>
            <person name="Goodwin L."/>
            <person name="Pitluck S."/>
            <person name="Peters L."/>
            <person name="Mikhailova N."/>
            <person name="Teshima H."/>
            <person name="Han C."/>
            <person name="Tapia R."/>
            <person name="Land M."/>
            <person name="Hauser L."/>
            <person name="Kyrpides N."/>
            <person name="Ivanova N."/>
            <person name="Pagani I."/>
            <person name="Allgaier M."/>
            <person name="Hugenholtz P."/>
            <person name="Singer S."/>
            <person name="Gladden J."/>
            <person name="Woyke T."/>
        </authorList>
    </citation>
    <scope>NUCLEOTIDE SEQUENCE</scope>
    <source>
        <strain evidence="2">SG0.5JP17-16</strain>
    </source>
</reference>
<dbReference type="HOGENOM" id="CLU_3174271_0_0_0"/>